<organism evidence="2 3">
    <name type="scientific">Asanoa ferruginea</name>
    <dbReference type="NCBI Taxonomy" id="53367"/>
    <lineage>
        <taxon>Bacteria</taxon>
        <taxon>Bacillati</taxon>
        <taxon>Actinomycetota</taxon>
        <taxon>Actinomycetes</taxon>
        <taxon>Micromonosporales</taxon>
        <taxon>Micromonosporaceae</taxon>
        <taxon>Asanoa</taxon>
    </lineage>
</organism>
<gene>
    <name evidence="2" type="ORF">DFJ67_1665</name>
</gene>
<feature type="region of interest" description="Disordered" evidence="1">
    <location>
        <begin position="80"/>
        <end position="100"/>
    </location>
</feature>
<evidence type="ECO:0000313" key="3">
    <source>
        <dbReference type="Proteomes" id="UP000256913"/>
    </source>
</evidence>
<dbReference type="RefSeq" id="WP_116067337.1">
    <property type="nucleotide sequence ID" value="NZ_BONB01000057.1"/>
</dbReference>
<dbReference type="EMBL" id="QUMQ01000001">
    <property type="protein sequence ID" value="REF95705.1"/>
    <property type="molecule type" value="Genomic_DNA"/>
</dbReference>
<sequence length="100" mass="9626">MTSPLSGTAGRLDSAAASLGGLAGLDPGASAFGAGVPGALGALGRELHGRFQGELAEHARAAAALAGRMTETASTLRAAGEAYSGVEGSSAQRSNRAGES</sequence>
<dbReference type="AlphaFoldDB" id="A0A3D9ZEN0"/>
<evidence type="ECO:0000313" key="2">
    <source>
        <dbReference type="EMBL" id="REF95705.1"/>
    </source>
</evidence>
<comment type="caution">
    <text evidence="2">The sequence shown here is derived from an EMBL/GenBank/DDBJ whole genome shotgun (WGS) entry which is preliminary data.</text>
</comment>
<name>A0A3D9ZEN0_9ACTN</name>
<evidence type="ECO:0000256" key="1">
    <source>
        <dbReference type="SAM" id="MobiDB-lite"/>
    </source>
</evidence>
<evidence type="ECO:0008006" key="4">
    <source>
        <dbReference type="Google" id="ProtNLM"/>
    </source>
</evidence>
<protein>
    <recommendedName>
        <fullName evidence="4">Excreted virulence factor EspC (Type VII ESX diderm)</fullName>
    </recommendedName>
</protein>
<feature type="compositionally biased region" description="Polar residues" evidence="1">
    <location>
        <begin position="87"/>
        <end position="100"/>
    </location>
</feature>
<accession>A0A3D9ZEN0</accession>
<dbReference type="Proteomes" id="UP000256913">
    <property type="component" value="Unassembled WGS sequence"/>
</dbReference>
<keyword evidence="3" id="KW-1185">Reference proteome</keyword>
<reference evidence="2 3" key="1">
    <citation type="submission" date="2018-08" db="EMBL/GenBank/DDBJ databases">
        <title>Sequencing the genomes of 1000 actinobacteria strains.</title>
        <authorList>
            <person name="Klenk H.-P."/>
        </authorList>
    </citation>
    <scope>NUCLEOTIDE SEQUENCE [LARGE SCALE GENOMIC DNA]</scope>
    <source>
        <strain evidence="2 3">DSM 44099</strain>
    </source>
</reference>
<proteinExistence type="predicted"/>